<gene>
    <name evidence="3" type="ORF">EUA98_00530</name>
</gene>
<reference evidence="3 4" key="1">
    <citation type="submission" date="2019-01" db="EMBL/GenBank/DDBJ databases">
        <title>Novel species of Cellulomonas.</title>
        <authorList>
            <person name="Liu Q."/>
            <person name="Xin Y.-H."/>
        </authorList>
    </citation>
    <scope>NUCLEOTIDE SEQUENCE [LARGE SCALE GENOMIC DNA]</scope>
    <source>
        <strain evidence="3 4">HLT2-17</strain>
    </source>
</reference>
<dbReference type="AlphaFoldDB" id="A0A4Q5N419"/>
<evidence type="ECO:0000313" key="3">
    <source>
        <dbReference type="EMBL" id="RYV53009.1"/>
    </source>
</evidence>
<dbReference type="Proteomes" id="UP000293764">
    <property type="component" value="Unassembled WGS sequence"/>
</dbReference>
<comment type="caution">
    <text evidence="3">The sequence shown here is derived from an EMBL/GenBank/DDBJ whole genome shotgun (WGS) entry which is preliminary data.</text>
</comment>
<organism evidence="3 4">
    <name type="scientific">Pengzhenrongella frigida</name>
    <dbReference type="NCBI Taxonomy" id="1259133"/>
    <lineage>
        <taxon>Bacteria</taxon>
        <taxon>Bacillati</taxon>
        <taxon>Actinomycetota</taxon>
        <taxon>Actinomycetes</taxon>
        <taxon>Micrococcales</taxon>
        <taxon>Pengzhenrongella</taxon>
    </lineage>
</organism>
<dbReference type="OrthoDB" id="119867at2"/>
<feature type="transmembrane region" description="Helical" evidence="2">
    <location>
        <begin position="142"/>
        <end position="160"/>
    </location>
</feature>
<feature type="transmembrane region" description="Helical" evidence="2">
    <location>
        <begin position="6"/>
        <end position="25"/>
    </location>
</feature>
<dbReference type="EMBL" id="SDWW01000001">
    <property type="protein sequence ID" value="RYV53009.1"/>
    <property type="molecule type" value="Genomic_DNA"/>
</dbReference>
<evidence type="ECO:0000313" key="4">
    <source>
        <dbReference type="Proteomes" id="UP000293764"/>
    </source>
</evidence>
<evidence type="ECO:0000256" key="1">
    <source>
        <dbReference type="SAM" id="MobiDB-lite"/>
    </source>
</evidence>
<keyword evidence="2" id="KW-0472">Membrane</keyword>
<feature type="transmembrane region" description="Helical" evidence="2">
    <location>
        <begin position="117"/>
        <end position="136"/>
    </location>
</feature>
<evidence type="ECO:0000256" key="2">
    <source>
        <dbReference type="SAM" id="Phobius"/>
    </source>
</evidence>
<dbReference type="RefSeq" id="WP_130100708.1">
    <property type="nucleotide sequence ID" value="NZ_SDWW01000001.1"/>
</dbReference>
<feature type="region of interest" description="Disordered" evidence="1">
    <location>
        <begin position="229"/>
        <end position="249"/>
    </location>
</feature>
<name>A0A4Q5N419_9MICO</name>
<accession>A0A4Q5N419</accession>
<keyword evidence="2" id="KW-1133">Transmembrane helix</keyword>
<sequence length="249" mass="27114">MGDVEITVWLACGYAIFLLLVAFVLDLSARHAATRTQAWRSGTFTYQEDHDAWVCEEDQWLWPMSFDPDSRVMRYRANPKACNACPNSCTTSELGREVTRNVDPWPSSEVERFHRGIACAVVVLAVIWPLATMIGSRTPAELAVLAGAALGVSAASWPLWSHLHRTPARFPGHIKSETVDQAMDARSAAVAAAALRPIVYRSDRRAAGSGPVPVTIAARSAFATRWGAFENPAAGDPPLPSRSSRTDNP</sequence>
<keyword evidence="4" id="KW-1185">Reference proteome</keyword>
<keyword evidence="2" id="KW-0812">Transmembrane</keyword>
<proteinExistence type="predicted"/>
<protein>
    <submittedName>
        <fullName evidence="3">Uncharacterized protein</fullName>
    </submittedName>
</protein>